<keyword evidence="1" id="KW-0472">Membrane</keyword>
<keyword evidence="1" id="KW-1133">Transmembrane helix</keyword>
<keyword evidence="1" id="KW-0812">Transmembrane</keyword>
<evidence type="ECO:0000313" key="3">
    <source>
        <dbReference type="Proteomes" id="UP000250928"/>
    </source>
</evidence>
<dbReference type="EMBL" id="PQCO01000231">
    <property type="protein sequence ID" value="PUE00160.1"/>
    <property type="molecule type" value="Genomic_DNA"/>
</dbReference>
<comment type="caution">
    <text evidence="2">The sequence shown here is derived from an EMBL/GenBank/DDBJ whole genome shotgun (WGS) entry which is preliminary data.</text>
</comment>
<accession>A0A6N4DJL6</accession>
<reference evidence="2 3" key="1">
    <citation type="submission" date="2018-01" db="EMBL/GenBank/DDBJ databases">
        <title>Novel co-symbiosis in the lucinid bivalve Phacoides pectinatus.</title>
        <authorList>
            <person name="Lim S.J."/>
            <person name="Davis B.G."/>
            <person name="Gill D.E."/>
            <person name="Engel A.S."/>
            <person name="Anderson L.C."/>
            <person name="Campbell B.J."/>
        </authorList>
    </citation>
    <scope>NUCLEOTIDE SEQUENCE [LARGE SCALE GENOMIC DNA]</scope>
    <source>
        <strain evidence="2">N3_P5</strain>
    </source>
</reference>
<protein>
    <submittedName>
        <fullName evidence="2">Fis family transcriptional regulator</fullName>
    </submittedName>
</protein>
<dbReference type="InterPro" id="IPR007359">
    <property type="entry name" value="SigmaE_reg_RseC_MucC"/>
</dbReference>
<evidence type="ECO:0000313" key="2">
    <source>
        <dbReference type="EMBL" id="PUE00160.1"/>
    </source>
</evidence>
<dbReference type="AlphaFoldDB" id="A0A6N4DJL6"/>
<dbReference type="PANTHER" id="PTHR35867">
    <property type="entry name" value="PROTEIN RSEC"/>
    <property type="match status" value="1"/>
</dbReference>
<dbReference type="PANTHER" id="PTHR35867:SF1">
    <property type="entry name" value="PROTEIN RSEC"/>
    <property type="match status" value="1"/>
</dbReference>
<organism evidence="2 3">
    <name type="scientific">Candidatus Sedimenticola endophacoides</name>
    <dbReference type="NCBI Taxonomy" id="2548426"/>
    <lineage>
        <taxon>Bacteria</taxon>
        <taxon>Pseudomonadati</taxon>
        <taxon>Pseudomonadota</taxon>
        <taxon>Gammaproteobacteria</taxon>
        <taxon>Chromatiales</taxon>
        <taxon>Sedimenticolaceae</taxon>
        <taxon>Sedimenticola</taxon>
    </lineage>
</organism>
<dbReference type="PIRSF" id="PIRSF004923">
    <property type="entry name" value="RseC"/>
    <property type="match status" value="1"/>
</dbReference>
<sequence>MIEQFATVVATEGATALVEARRQSACGGCETSAGCATTVLAGLFGNRPARIRVNNPIHAHAGDRVVVGLDESALPRASFLLYILPLIALFGGGLLSEWLAARLALTVTEPLAILGGLLGLSAGLLLVRRRAGRTARGNRNRFRAVILRRADALPVSIGNIQTGG</sequence>
<name>A0A6N4DJL6_9GAMM</name>
<feature type="transmembrane region" description="Helical" evidence="1">
    <location>
        <begin position="79"/>
        <end position="99"/>
    </location>
</feature>
<dbReference type="InterPro" id="IPR026268">
    <property type="entry name" value="RseC"/>
</dbReference>
<proteinExistence type="predicted"/>
<feature type="transmembrane region" description="Helical" evidence="1">
    <location>
        <begin position="111"/>
        <end position="127"/>
    </location>
</feature>
<dbReference type="Pfam" id="PF04246">
    <property type="entry name" value="RseC_MucC"/>
    <property type="match status" value="1"/>
</dbReference>
<evidence type="ECO:0000256" key="1">
    <source>
        <dbReference type="SAM" id="Phobius"/>
    </source>
</evidence>
<gene>
    <name evidence="2" type="ORF">C3L24_09630</name>
</gene>
<dbReference type="Proteomes" id="UP000250928">
    <property type="component" value="Unassembled WGS sequence"/>
</dbReference>